<comment type="pathway">
    <text evidence="1">Protein modification; protein glycosylation.</text>
</comment>
<dbReference type="InterPro" id="IPR029063">
    <property type="entry name" value="SAM-dependent_MTases_sf"/>
</dbReference>
<keyword evidence="5" id="KW-0808">Transferase</keyword>
<organism evidence="12">
    <name type="scientific">Salinicola endophyticus</name>
    <dbReference type="NCBI Taxonomy" id="1949083"/>
    <lineage>
        <taxon>Bacteria</taxon>
        <taxon>Pseudomonadati</taxon>
        <taxon>Pseudomonadota</taxon>
        <taxon>Gammaproteobacteria</taxon>
        <taxon>Oceanospirillales</taxon>
        <taxon>Halomonadaceae</taxon>
        <taxon>Salinicola</taxon>
    </lineage>
</organism>
<evidence type="ECO:0000256" key="4">
    <source>
        <dbReference type="ARBA" id="ARBA00022676"/>
    </source>
</evidence>
<dbReference type="Gene3D" id="1.25.40.10">
    <property type="entry name" value="Tetratricopeptide repeat domain"/>
    <property type="match status" value="1"/>
</dbReference>
<feature type="region of interest" description="Disordered" evidence="9">
    <location>
        <begin position="972"/>
        <end position="993"/>
    </location>
</feature>
<feature type="region of interest" description="Disordered" evidence="9">
    <location>
        <begin position="777"/>
        <end position="802"/>
    </location>
</feature>
<evidence type="ECO:0000256" key="2">
    <source>
        <dbReference type="ARBA" id="ARBA00005386"/>
    </source>
</evidence>
<feature type="repeat" description="TPR" evidence="8">
    <location>
        <begin position="227"/>
        <end position="260"/>
    </location>
</feature>
<feature type="compositionally biased region" description="Polar residues" evidence="9">
    <location>
        <begin position="977"/>
        <end position="991"/>
    </location>
</feature>
<dbReference type="InterPro" id="IPR011990">
    <property type="entry name" value="TPR-like_helical_dom_sf"/>
</dbReference>
<dbReference type="Gene3D" id="3.40.50.2000">
    <property type="entry name" value="Glycogen Phosphorylase B"/>
    <property type="match status" value="1"/>
</dbReference>
<dbReference type="PANTHER" id="PTHR44835:SF1">
    <property type="entry name" value="PROTEIN O-GLCNAC TRANSFERASE"/>
    <property type="match status" value="1"/>
</dbReference>
<reference evidence="12" key="1">
    <citation type="submission" date="2024-06" db="EMBL/GenBank/DDBJ databases">
        <title>Complete genome of Salinicola endophyticus HNIBRBA4755.</title>
        <authorList>
            <person name="Shin S.Y."/>
            <person name="Kang H."/>
            <person name="Song J."/>
        </authorList>
    </citation>
    <scope>NUCLEOTIDE SEQUENCE</scope>
    <source>
        <strain evidence="12">HNIBRBA4755</strain>
    </source>
</reference>
<dbReference type="Pfam" id="PF13844">
    <property type="entry name" value="Glyco_transf_41"/>
    <property type="match status" value="2"/>
</dbReference>
<feature type="domain" description="Spore protein YkvP/CgeB glycosyl transferase-like" evidence="10">
    <location>
        <begin position="1310"/>
        <end position="1397"/>
    </location>
</feature>
<feature type="repeat" description="TPR" evidence="8">
    <location>
        <begin position="91"/>
        <end position="124"/>
    </location>
</feature>
<accession>A0AB74U8N8</accession>
<proteinExistence type="inferred from homology"/>
<dbReference type="InterPro" id="IPR019734">
    <property type="entry name" value="TPR_rpt"/>
</dbReference>
<dbReference type="EMBL" id="CP159578">
    <property type="protein sequence ID" value="XCJ77854.1"/>
    <property type="molecule type" value="Genomic_DNA"/>
</dbReference>
<dbReference type="GO" id="GO:0097363">
    <property type="term" value="F:protein O-acetylglucosaminyltransferase activity"/>
    <property type="evidence" value="ECO:0007669"/>
    <property type="project" value="UniProtKB-EC"/>
</dbReference>
<sequence>MPAFFVAYPPPRKPATENGAVKANYSPLRASRDMGSLKDSSPPVGTLLLMNHSQHVPAPLQKRFMDLYRQGDYQHARKEAESLAQRYPQDAFSWKALGNSQLQTGDAAGALSSLERAMTLTPTDPLVLTALSKAYFKQGQKERAFELQTRSLEIDGDSAQAHFNMANMCYEIGAYPRAEKHLAQAERAGHPEAEILAMRSILFSLHFEFQKGLEALERLHTLKPKDPSVLNTLGNYHKDMTDFAAAERYYAQALRLSPQYYTAYSNGLLNDHYNPAASAESILRKSKAWKDHFTPPRLLTHDAKDRTSDRTLKVGLLSSNLRVHPVGWMVSSALENLASDIELYAYTDNDAHDPIAEKIKRRCHWIPTYHLSHQQLADRIVADDIDILIDLAGHGAQSRLPVVDMKPAPIIIKWVGMQISSMGMAAFDYFLSDPYETPPGVDHLYTEKLIRLPNDYICYTPPAYTPAITSLPAISNGYVTFGCFNNPAKVNDVLLAEWAKLMHQVPGSRLFLKGGQYTSPDVCQRILSTLEHHGIESGRVMLEGPSDHETLLKSYNRVDIALDTWPYSGGLTTCEALLMGVPVVTHVGPTFAGRHSATHLSNTGMPELVTDSWEAFRERVIELASDLPSLAVIRAALRTYLEHSPICDAPKFGRHLRKALRAVWQRYCESAEPAALTFDGHGRAYFEDRDEPVEVPRPPALETDDGFGWPLEEPIIAIDNGGQLLNDENVEKLLRDERLELIVFDPSRDAAHHPMSRAERVHYYAGHGLGTGSPATLFTPSPNSPSALPADRQHEQRQPQVAAEPHAFDTLALDSIEGLPALDWLVLDDTSDAADILSHGSQSLAAALLIQVKIAFQPTHERQPDLGEVQRWAKENGFRLYHLHDQHHRSALPMDEIHADVAASELWSAQALLLPDQTRMASLSDSQRIKLAFLLHVVYGFKDVTGSLLHQLDAALARRYLDRFLSSESEPLEASSQKSLGETTPLQTASTRPDGVQLAPLERLSRALGKRKLCLIDTGNQANHGIIKRGMHGMFRTLQGAGCPVEWVNADNIGPKTILKLATSADHVLLGGNRYFDFSLNISGYGSSNVFHSYGHPIIGAVNDHPYADFMLDRMRHASPSGLFVARASLSSELAFVRPDISFIFSPTTESSPKVWEGGDRPHIERDIDILVPMNLSYAPRADVLYNELLDKATSYGDDYVTLVNEVLEQFTDFSRPLLSIFRETYQRIFGYKWQVYYPWSEEDERLLGLLSLLDDVSRGRARLKAIEVLAQMPSSANIVVLAPEVARQVLGRFVGIDAIRHWQFIGEKTFDELQSLYTRARYVLNVSPTYHDWLHERIRHAAISGCAVLSNLTQRADQFFNQGQDILFFERTSQEAIYSEDRSHSESLGFAARDKVMNQLPSEKETFANAIDAYADYLERFDNQSAGTGGMDDVQQTLELPDAPFMSSAEKGLFRDALRSASSYFEFGSGGSTVWAIENGLVVEGVESDGKWIHALKAKLGEKCRLAYIDIGPTGAWGFPTSNAAIANYGNYSRHILDFTATFDLTLIDGRFRVACVVATVIHIMKTADDVSKPRIFIHDFWNRPHYHIVLDYLQPVRRVDTAGLFSVKPNLALDDLEKRLAEYLNDPR</sequence>
<dbReference type="PROSITE" id="PS50005">
    <property type="entry name" value="TPR"/>
    <property type="match status" value="2"/>
</dbReference>
<dbReference type="EC" id="2.4.1.255" evidence="3"/>
<dbReference type="Pfam" id="PF13524">
    <property type="entry name" value="Glyco_trans_1_2"/>
    <property type="match status" value="1"/>
</dbReference>
<dbReference type="SMART" id="SM00028">
    <property type="entry name" value="TPR"/>
    <property type="match status" value="5"/>
</dbReference>
<protein>
    <recommendedName>
        <fullName evidence="3">protein O-GlcNAc transferase</fullName>
        <ecNumber evidence="3">2.4.1.255</ecNumber>
    </recommendedName>
</protein>
<keyword evidence="4" id="KW-0328">Glycosyltransferase</keyword>
<gene>
    <name evidence="12" type="ORF">ABV408_10335</name>
</gene>
<name>A0AB74U8N8_9GAMM</name>
<evidence type="ECO:0000256" key="1">
    <source>
        <dbReference type="ARBA" id="ARBA00004922"/>
    </source>
</evidence>
<evidence type="ECO:0000259" key="10">
    <source>
        <dbReference type="Pfam" id="PF13524"/>
    </source>
</evidence>
<evidence type="ECO:0000259" key="11">
    <source>
        <dbReference type="Pfam" id="PF13844"/>
    </source>
</evidence>
<dbReference type="InterPro" id="IPR051939">
    <property type="entry name" value="Glycosyltr_41/O-GlcNAc_trsf"/>
</dbReference>
<evidence type="ECO:0000256" key="8">
    <source>
        <dbReference type="PROSITE-ProRule" id="PRU00339"/>
    </source>
</evidence>
<dbReference type="InterPro" id="IPR055259">
    <property type="entry name" value="YkvP/CgeB_Glyco_trans-like"/>
</dbReference>
<evidence type="ECO:0000256" key="9">
    <source>
        <dbReference type="SAM" id="MobiDB-lite"/>
    </source>
</evidence>
<dbReference type="InterPro" id="IPR029489">
    <property type="entry name" value="OGT/SEC/SPY_C"/>
</dbReference>
<dbReference type="SUPFAM" id="SSF48452">
    <property type="entry name" value="TPR-like"/>
    <property type="match status" value="1"/>
</dbReference>
<evidence type="ECO:0000256" key="7">
    <source>
        <dbReference type="ARBA" id="ARBA00022803"/>
    </source>
</evidence>
<dbReference type="Pfam" id="PF13181">
    <property type="entry name" value="TPR_8"/>
    <property type="match status" value="1"/>
</dbReference>
<keyword evidence="7 8" id="KW-0802">TPR repeat</keyword>
<dbReference type="RefSeq" id="WP_353978892.1">
    <property type="nucleotide sequence ID" value="NZ_CP159578.1"/>
</dbReference>
<keyword evidence="6" id="KW-0677">Repeat</keyword>
<dbReference type="Gene3D" id="3.40.50.11380">
    <property type="match status" value="1"/>
</dbReference>
<evidence type="ECO:0000256" key="6">
    <source>
        <dbReference type="ARBA" id="ARBA00022737"/>
    </source>
</evidence>
<dbReference type="Pfam" id="PF12895">
    <property type="entry name" value="ANAPC3"/>
    <property type="match status" value="1"/>
</dbReference>
<dbReference type="PANTHER" id="PTHR44835">
    <property type="entry name" value="UDP-N-ACETYLGLUCOSAMINE--PEPTIDE N-ACETYLGLUCOSAMINYLTRANSFERASE SPINDLY-RELATED"/>
    <property type="match status" value="1"/>
</dbReference>
<evidence type="ECO:0000256" key="5">
    <source>
        <dbReference type="ARBA" id="ARBA00022679"/>
    </source>
</evidence>
<evidence type="ECO:0000313" key="12">
    <source>
        <dbReference type="EMBL" id="XCJ77854.1"/>
    </source>
</evidence>
<dbReference type="Gene3D" id="3.40.50.150">
    <property type="entry name" value="Vaccinia Virus protein VP39"/>
    <property type="match status" value="1"/>
</dbReference>
<evidence type="ECO:0000256" key="3">
    <source>
        <dbReference type="ARBA" id="ARBA00011970"/>
    </source>
</evidence>
<feature type="compositionally biased region" description="Polar residues" evidence="9">
    <location>
        <begin position="777"/>
        <end position="786"/>
    </location>
</feature>
<dbReference type="SUPFAM" id="SSF53756">
    <property type="entry name" value="UDP-Glycosyltransferase/glycogen phosphorylase"/>
    <property type="match status" value="1"/>
</dbReference>
<comment type="similarity">
    <text evidence="2">Belongs to the glycosyltransferase 41 family. O-GlcNAc transferase subfamily.</text>
</comment>
<feature type="domain" description="O-GlcNAc transferase C-terminal" evidence="11">
    <location>
        <begin position="477"/>
        <end position="652"/>
    </location>
</feature>
<feature type="domain" description="O-GlcNAc transferase C-terminal" evidence="11">
    <location>
        <begin position="301"/>
        <end position="457"/>
    </location>
</feature>